<evidence type="ECO:0000256" key="7">
    <source>
        <dbReference type="RuleBase" id="RU000405"/>
    </source>
</evidence>
<dbReference type="EMBL" id="CP151505">
    <property type="protein sequence ID" value="WZN61979.1"/>
    <property type="molecule type" value="Genomic_DNA"/>
</dbReference>
<evidence type="ECO:0000256" key="4">
    <source>
        <dbReference type="ARBA" id="ARBA00022989"/>
    </source>
</evidence>
<name>A0AAX4P6Y7_9CHLO</name>
<feature type="transmembrane region" description="Helical" evidence="8">
    <location>
        <begin position="66"/>
        <end position="88"/>
    </location>
</feature>
<evidence type="ECO:0000256" key="1">
    <source>
        <dbReference type="ARBA" id="ARBA00004370"/>
    </source>
</evidence>
<keyword evidence="5 8" id="KW-0472">Membrane</keyword>
<evidence type="ECO:0000256" key="8">
    <source>
        <dbReference type="SAM" id="Phobius"/>
    </source>
</evidence>
<dbReference type="InterPro" id="IPR018297">
    <property type="entry name" value="A/G_cyclase_CS"/>
</dbReference>
<keyword evidence="4 8" id="KW-1133">Transmembrane helix</keyword>
<keyword evidence="2 8" id="KW-0812">Transmembrane</keyword>
<protein>
    <submittedName>
        <fullName evidence="10">Guanylate cyclase</fullName>
    </submittedName>
</protein>
<proteinExistence type="inferred from homology"/>
<feature type="transmembrane region" description="Helical" evidence="8">
    <location>
        <begin position="163"/>
        <end position="184"/>
    </location>
</feature>
<comment type="similarity">
    <text evidence="7">Belongs to the adenylyl cyclase class-4/guanylyl cyclase family.</text>
</comment>
<organism evidence="10 11">
    <name type="scientific">Chloropicon roscoffensis</name>
    <dbReference type="NCBI Taxonomy" id="1461544"/>
    <lineage>
        <taxon>Eukaryota</taxon>
        <taxon>Viridiplantae</taxon>
        <taxon>Chlorophyta</taxon>
        <taxon>Chloropicophyceae</taxon>
        <taxon>Chloropicales</taxon>
        <taxon>Chloropicaceae</taxon>
        <taxon>Chloropicon</taxon>
    </lineage>
</organism>
<evidence type="ECO:0000313" key="11">
    <source>
        <dbReference type="Proteomes" id="UP001472866"/>
    </source>
</evidence>
<evidence type="ECO:0000256" key="2">
    <source>
        <dbReference type="ARBA" id="ARBA00022692"/>
    </source>
</evidence>
<dbReference type="PROSITE" id="PS00452">
    <property type="entry name" value="GUANYLATE_CYCLASE_1"/>
    <property type="match status" value="1"/>
</dbReference>
<dbReference type="SMART" id="SM00044">
    <property type="entry name" value="CYCc"/>
    <property type="match status" value="1"/>
</dbReference>
<accession>A0AAX4P6Y7</accession>
<dbReference type="GO" id="GO:0004016">
    <property type="term" value="F:adenylate cyclase activity"/>
    <property type="evidence" value="ECO:0007669"/>
    <property type="project" value="TreeGrafter"/>
</dbReference>
<evidence type="ECO:0000313" key="10">
    <source>
        <dbReference type="EMBL" id="WZN61979.1"/>
    </source>
</evidence>
<dbReference type="InterPro" id="IPR029787">
    <property type="entry name" value="Nucleotide_cyclase"/>
</dbReference>
<dbReference type="PANTHER" id="PTHR11920">
    <property type="entry name" value="GUANYLYL CYCLASE"/>
    <property type="match status" value="1"/>
</dbReference>
<feature type="transmembrane region" description="Helical" evidence="8">
    <location>
        <begin position="128"/>
        <end position="151"/>
    </location>
</feature>
<feature type="transmembrane region" description="Helical" evidence="8">
    <location>
        <begin position="221"/>
        <end position="240"/>
    </location>
</feature>
<sequence>MVFLDVLVNYGCRRWLHKEDYSFDEGGDKTRSSSRPSQYPLLGFKDRHLEDDYLEYLVVASRARIILGYVTVILLYASGPLAIDWGYYDLMMWREQLYGILSDEQKEDYKESLPQGFWFRYFPTSTSIVYVFLCLVLVMFILGLVAVVCMYQMKRFEKYRTWIFNFTPAIYLLYMAFAGVAFAYNNRGYNDFFGPGGWVIMLIFQYVSPLASLFFISLPALVMFELMIVFVLVFLVIVPLCNPAGNLWNLIGEATNSGLVDVGNASEMPAYISEAIETGLLSPKPDEENLRYTFGITSPIILLCVLVVCVLVVSVIVDITNRQSFINKKIIEALTKQREKTLLQQKEDHENLIHSIFPPAVAKSLIRRQTQQPLTVSQSVQDFGCMSLGKSVAQMHQEVTILFTDIVGFTSMSQTVAPQQVMEFLHKLFVRFDDLVGRDSLLWKVETIGDAFMVASGLEGVRTKSRASAISNPSSIGFSLCPATAAVLFGKSALAEARTLTMPNSMQCQIRAGVHTGDVCSGVVGTRMPRYCLFGDTVNTASRMESSGVPGRMQISEATHALVCGDDSDFCWDERGYVEVKGKGKMKTYLLRESERGAD</sequence>
<dbReference type="PROSITE" id="PS50125">
    <property type="entry name" value="GUANYLATE_CYCLASE_2"/>
    <property type="match status" value="1"/>
</dbReference>
<dbReference type="GO" id="GO:0007168">
    <property type="term" value="P:receptor guanylyl cyclase signaling pathway"/>
    <property type="evidence" value="ECO:0007669"/>
    <property type="project" value="TreeGrafter"/>
</dbReference>
<keyword evidence="3" id="KW-0547">Nucleotide-binding</keyword>
<evidence type="ECO:0000259" key="9">
    <source>
        <dbReference type="PROSITE" id="PS50125"/>
    </source>
</evidence>
<feature type="transmembrane region" description="Helical" evidence="8">
    <location>
        <begin position="196"/>
        <end position="216"/>
    </location>
</feature>
<keyword evidence="11" id="KW-1185">Reference proteome</keyword>
<dbReference type="AlphaFoldDB" id="A0AAX4P6Y7"/>
<dbReference type="PANTHER" id="PTHR11920:SF335">
    <property type="entry name" value="GUANYLATE CYCLASE"/>
    <property type="match status" value="1"/>
</dbReference>
<feature type="domain" description="Guanylate cyclase" evidence="9">
    <location>
        <begin position="400"/>
        <end position="545"/>
    </location>
</feature>
<evidence type="ECO:0000256" key="5">
    <source>
        <dbReference type="ARBA" id="ARBA00023136"/>
    </source>
</evidence>
<dbReference type="InterPro" id="IPR050401">
    <property type="entry name" value="Cyclic_nucleotide_synthase"/>
</dbReference>
<reference evidence="10 11" key="1">
    <citation type="submission" date="2024-03" db="EMBL/GenBank/DDBJ databases">
        <title>Complete genome sequence of the green alga Chloropicon roscoffensis RCC1871.</title>
        <authorList>
            <person name="Lemieux C."/>
            <person name="Pombert J.-F."/>
            <person name="Otis C."/>
            <person name="Turmel M."/>
        </authorList>
    </citation>
    <scope>NUCLEOTIDE SEQUENCE [LARGE SCALE GENOMIC DNA]</scope>
    <source>
        <strain evidence="10 11">RCC1871</strain>
    </source>
</reference>
<evidence type="ECO:0000256" key="3">
    <source>
        <dbReference type="ARBA" id="ARBA00022741"/>
    </source>
</evidence>
<dbReference type="Proteomes" id="UP001472866">
    <property type="component" value="Chromosome 05"/>
</dbReference>
<comment type="subcellular location">
    <subcellularLocation>
        <location evidence="1">Membrane</location>
    </subcellularLocation>
</comment>
<keyword evidence="6 7" id="KW-0456">Lyase</keyword>
<dbReference type="Pfam" id="PF00211">
    <property type="entry name" value="Guanylate_cyc"/>
    <property type="match status" value="1"/>
</dbReference>
<evidence type="ECO:0000256" key="6">
    <source>
        <dbReference type="ARBA" id="ARBA00023239"/>
    </source>
</evidence>
<dbReference type="CDD" id="cd07302">
    <property type="entry name" value="CHD"/>
    <property type="match status" value="1"/>
</dbReference>
<dbReference type="GO" id="GO:0001653">
    <property type="term" value="F:peptide receptor activity"/>
    <property type="evidence" value="ECO:0007669"/>
    <property type="project" value="TreeGrafter"/>
</dbReference>
<dbReference type="InterPro" id="IPR001054">
    <property type="entry name" value="A/G_cyclase"/>
</dbReference>
<gene>
    <name evidence="10" type="ORF">HKI87_05g35150</name>
</gene>
<dbReference type="GO" id="GO:0000166">
    <property type="term" value="F:nucleotide binding"/>
    <property type="evidence" value="ECO:0007669"/>
    <property type="project" value="UniProtKB-KW"/>
</dbReference>
<feature type="transmembrane region" description="Helical" evidence="8">
    <location>
        <begin position="292"/>
        <end position="319"/>
    </location>
</feature>
<dbReference type="GO" id="GO:0035556">
    <property type="term" value="P:intracellular signal transduction"/>
    <property type="evidence" value="ECO:0007669"/>
    <property type="project" value="InterPro"/>
</dbReference>
<dbReference type="GO" id="GO:0005886">
    <property type="term" value="C:plasma membrane"/>
    <property type="evidence" value="ECO:0007669"/>
    <property type="project" value="TreeGrafter"/>
</dbReference>
<dbReference type="Gene3D" id="3.30.70.1230">
    <property type="entry name" value="Nucleotide cyclase"/>
    <property type="match status" value="1"/>
</dbReference>
<dbReference type="SUPFAM" id="SSF55073">
    <property type="entry name" value="Nucleotide cyclase"/>
    <property type="match status" value="1"/>
</dbReference>
<dbReference type="GO" id="GO:0004383">
    <property type="term" value="F:guanylate cyclase activity"/>
    <property type="evidence" value="ECO:0007669"/>
    <property type="project" value="TreeGrafter"/>
</dbReference>